<dbReference type="PANTHER" id="PTHR37299">
    <property type="entry name" value="TRANSCRIPTIONAL REGULATOR-RELATED"/>
    <property type="match status" value="1"/>
</dbReference>
<dbReference type="Pfam" id="PF04397">
    <property type="entry name" value="LytTR"/>
    <property type="match status" value="1"/>
</dbReference>
<dbReference type="PROSITE" id="PS50930">
    <property type="entry name" value="HTH_LYTTR"/>
    <property type="match status" value="1"/>
</dbReference>
<dbReference type="GO" id="GO:0003677">
    <property type="term" value="F:DNA binding"/>
    <property type="evidence" value="ECO:0007669"/>
    <property type="project" value="InterPro"/>
</dbReference>
<dbReference type="AlphaFoldDB" id="A0A2N9PC28"/>
<dbReference type="Proteomes" id="UP000288951">
    <property type="component" value="Unassembled WGS sequence"/>
</dbReference>
<sequence length="249" mass="28785">MINAIIIDDEKRARLNLALLIKEYCSQINIIAECENLPEGVKSIRKNKPDLIFLDIEMPGHSGLELLDFFDENEINFKIIFTTAYQEYAIQAFKFSAIDYLLKPINPKELIDATTRFTKEKDKMERYQILKENIKEDTFKKIAVPSGNSLVFIEVHNILLIKGEGAYSEIHFTNNEKLLVSRNLKNFEDIICEQKNFIRIHKSFILNTNYIKSYNKSDGGSIETQNGLHLPIATDKIQTILKAIEIIKR</sequence>
<gene>
    <name evidence="5" type="primary">yehT</name>
    <name evidence="4" type="ORF">EH230_13440</name>
    <name evidence="5" type="ORF">FLACOL_01887</name>
</gene>
<proteinExistence type="predicted"/>
<reference evidence="5" key="1">
    <citation type="submission" date="2018-02" db="EMBL/GenBank/DDBJ databases">
        <authorList>
            <person name="Cohen D.B."/>
            <person name="Kent A.D."/>
        </authorList>
    </citation>
    <scope>NUCLEOTIDE SEQUENCE [LARGE SCALE GENOMIC DNA]</scope>
    <source>
        <strain evidence="5">CIP109753</strain>
    </source>
</reference>
<evidence type="ECO:0000313" key="7">
    <source>
        <dbReference type="Proteomes" id="UP000288951"/>
    </source>
</evidence>
<feature type="modified residue" description="4-aspartylphosphate" evidence="1">
    <location>
        <position position="55"/>
    </location>
</feature>
<dbReference type="InterPro" id="IPR001789">
    <property type="entry name" value="Sig_transdc_resp-reg_receiver"/>
</dbReference>
<dbReference type="RefSeq" id="WP_105196479.1">
    <property type="nucleotide sequence ID" value="NZ_OLKH01000103.1"/>
</dbReference>
<dbReference type="InterPro" id="IPR046947">
    <property type="entry name" value="LytR-like"/>
</dbReference>
<dbReference type="PROSITE" id="PS50110">
    <property type="entry name" value="RESPONSE_REGULATORY"/>
    <property type="match status" value="1"/>
</dbReference>
<dbReference type="EMBL" id="RQSM01000004">
    <property type="protein sequence ID" value="RVU89771.1"/>
    <property type="molecule type" value="Genomic_DNA"/>
</dbReference>
<protein>
    <submittedName>
        <fullName evidence="4">Response regulator</fullName>
    </submittedName>
    <submittedName>
        <fullName evidence="5">Transcriptional regulatory protein YehT</fullName>
    </submittedName>
</protein>
<dbReference type="Proteomes" id="UP000238180">
    <property type="component" value="Unassembled WGS sequence"/>
</dbReference>
<feature type="domain" description="HTH LytTR-type" evidence="3">
    <location>
        <begin position="142"/>
        <end position="246"/>
    </location>
</feature>
<evidence type="ECO:0000313" key="6">
    <source>
        <dbReference type="Proteomes" id="UP000238180"/>
    </source>
</evidence>
<accession>A0A2N9PC28</accession>
<keyword evidence="1" id="KW-0597">Phosphoprotein</keyword>
<evidence type="ECO:0000256" key="1">
    <source>
        <dbReference type="PROSITE-ProRule" id="PRU00169"/>
    </source>
</evidence>
<evidence type="ECO:0000313" key="5">
    <source>
        <dbReference type="EMBL" id="SPE77877.1"/>
    </source>
</evidence>
<dbReference type="OrthoDB" id="2168082at2"/>
<dbReference type="Gene3D" id="2.40.50.1020">
    <property type="entry name" value="LytTr DNA-binding domain"/>
    <property type="match status" value="1"/>
</dbReference>
<feature type="domain" description="Response regulatory" evidence="2">
    <location>
        <begin position="3"/>
        <end position="118"/>
    </location>
</feature>
<dbReference type="SMART" id="SM00448">
    <property type="entry name" value="REC"/>
    <property type="match status" value="1"/>
</dbReference>
<dbReference type="GO" id="GO:0000156">
    <property type="term" value="F:phosphorelay response regulator activity"/>
    <property type="evidence" value="ECO:0007669"/>
    <property type="project" value="InterPro"/>
</dbReference>
<dbReference type="EMBL" id="OLKH01000103">
    <property type="protein sequence ID" value="SPE77877.1"/>
    <property type="molecule type" value="Genomic_DNA"/>
</dbReference>
<dbReference type="InterPro" id="IPR011006">
    <property type="entry name" value="CheY-like_superfamily"/>
</dbReference>
<dbReference type="InterPro" id="IPR007492">
    <property type="entry name" value="LytTR_DNA-bd_dom"/>
</dbReference>
<organism evidence="5 6">
    <name type="scientific">Flavobacterium columnare</name>
    <dbReference type="NCBI Taxonomy" id="996"/>
    <lineage>
        <taxon>Bacteria</taxon>
        <taxon>Pseudomonadati</taxon>
        <taxon>Bacteroidota</taxon>
        <taxon>Flavobacteriia</taxon>
        <taxon>Flavobacteriales</taxon>
        <taxon>Flavobacteriaceae</taxon>
        <taxon>Flavobacterium</taxon>
    </lineage>
</organism>
<evidence type="ECO:0000259" key="2">
    <source>
        <dbReference type="PROSITE" id="PS50110"/>
    </source>
</evidence>
<dbReference type="Gene3D" id="3.40.50.2300">
    <property type="match status" value="1"/>
</dbReference>
<dbReference type="Pfam" id="PF00072">
    <property type="entry name" value="Response_reg"/>
    <property type="match status" value="1"/>
</dbReference>
<keyword evidence="7" id="KW-1185">Reference proteome</keyword>
<evidence type="ECO:0000313" key="4">
    <source>
        <dbReference type="EMBL" id="RVU89771.1"/>
    </source>
</evidence>
<name>A0A2N9PC28_9FLAO</name>
<dbReference type="SUPFAM" id="SSF52172">
    <property type="entry name" value="CheY-like"/>
    <property type="match status" value="1"/>
</dbReference>
<reference evidence="4" key="2">
    <citation type="submission" date="2018-12" db="EMBL/GenBank/DDBJ databases">
        <title>Draft genome sequence of Flaovobacterium columnare ARS1 isolated from channel catfish in Alabama.</title>
        <authorList>
            <person name="Cai W."/>
            <person name="Arias C."/>
        </authorList>
    </citation>
    <scope>NUCLEOTIDE SEQUENCE [LARGE SCALE GENOMIC DNA]</scope>
    <source>
        <strain evidence="4">ARS1</strain>
    </source>
</reference>
<evidence type="ECO:0000259" key="3">
    <source>
        <dbReference type="PROSITE" id="PS50930"/>
    </source>
</evidence>
<dbReference type="PANTHER" id="PTHR37299:SF1">
    <property type="entry name" value="STAGE 0 SPORULATION PROTEIN A HOMOLOG"/>
    <property type="match status" value="1"/>
</dbReference>
<dbReference type="SMART" id="SM00850">
    <property type="entry name" value="LytTR"/>
    <property type="match status" value="1"/>
</dbReference>